<organism evidence="1">
    <name type="scientific">marine sediment metagenome</name>
    <dbReference type="NCBI Taxonomy" id="412755"/>
    <lineage>
        <taxon>unclassified sequences</taxon>
        <taxon>metagenomes</taxon>
        <taxon>ecological metagenomes</taxon>
    </lineage>
</organism>
<dbReference type="EMBL" id="LAZR01000509">
    <property type="protein sequence ID" value="KKN66148.1"/>
    <property type="molecule type" value="Genomic_DNA"/>
</dbReference>
<accession>A0A0F9VJX3</accession>
<evidence type="ECO:0000313" key="1">
    <source>
        <dbReference type="EMBL" id="KKN66148.1"/>
    </source>
</evidence>
<protein>
    <submittedName>
        <fullName evidence="1">Uncharacterized protein</fullName>
    </submittedName>
</protein>
<proteinExistence type="predicted"/>
<gene>
    <name evidence="1" type="ORF">LCGC14_0474380</name>
</gene>
<reference evidence="1" key="1">
    <citation type="journal article" date="2015" name="Nature">
        <title>Complex archaea that bridge the gap between prokaryotes and eukaryotes.</title>
        <authorList>
            <person name="Spang A."/>
            <person name="Saw J.H."/>
            <person name="Jorgensen S.L."/>
            <person name="Zaremba-Niedzwiedzka K."/>
            <person name="Martijn J."/>
            <person name="Lind A.E."/>
            <person name="van Eijk R."/>
            <person name="Schleper C."/>
            <person name="Guy L."/>
            <person name="Ettema T.J."/>
        </authorList>
    </citation>
    <scope>NUCLEOTIDE SEQUENCE</scope>
</reference>
<name>A0A0F9VJX3_9ZZZZ</name>
<sequence>MKITAKRLNKILEAYPEDILLCIEDNEIVLGGRWDEKYGCFGILGTVTEKDARAEDV</sequence>
<comment type="caution">
    <text evidence="1">The sequence shown here is derived from an EMBL/GenBank/DDBJ whole genome shotgun (WGS) entry which is preliminary data.</text>
</comment>
<dbReference type="AlphaFoldDB" id="A0A0F9VJX3"/>